<dbReference type="EMBL" id="BMQM01000009">
    <property type="protein sequence ID" value="GGR56389.1"/>
    <property type="molecule type" value="Genomic_DNA"/>
</dbReference>
<evidence type="ECO:0000313" key="6">
    <source>
        <dbReference type="EMBL" id="GGR56389.1"/>
    </source>
</evidence>
<dbReference type="Proteomes" id="UP000634308">
    <property type="component" value="Unassembled WGS sequence"/>
</dbReference>
<keyword evidence="4" id="KW-0804">Transcription</keyword>
<dbReference type="InterPro" id="IPR036390">
    <property type="entry name" value="WH_DNA-bd_sf"/>
</dbReference>
<evidence type="ECO:0000256" key="3">
    <source>
        <dbReference type="ARBA" id="ARBA00023125"/>
    </source>
</evidence>
<dbReference type="PROSITE" id="PS50931">
    <property type="entry name" value="HTH_LYSR"/>
    <property type="match status" value="1"/>
</dbReference>
<evidence type="ECO:0000313" key="7">
    <source>
        <dbReference type="Proteomes" id="UP000634308"/>
    </source>
</evidence>
<sequence length="297" mass="31586">MDQRQLQAFVITAQELHFGRAAERLNLTGPPLGRLIRTLEDRIGTPLLARTTRRVTLTPAGQAFLPHAQAILAQMDGAASLARRTASGHAGHLRLGYLGAASLHLLPRLWRHMTATHPDIQIDATELCTPDQRQALLAGELDAGLMALPVWHDRLSARPLMHIPLLAALPSTHPLAGRTSLHLRELAAEEWLTCTPYATTLPPEQVQALCQAFGVLPRIRAVGGTESAVVGRVAAGQGVTLVPQPLVNPRQDGVTFVPLEDGVTLDVGLVTCRDASNPALGALLGSLAAVTGLMGES</sequence>
<dbReference type="InterPro" id="IPR005119">
    <property type="entry name" value="LysR_subst-bd"/>
</dbReference>
<keyword evidence="3" id="KW-0238">DNA-binding</keyword>
<keyword evidence="2" id="KW-0805">Transcription regulation</keyword>
<dbReference type="InterPro" id="IPR000847">
    <property type="entry name" value="LysR_HTH_N"/>
</dbReference>
<dbReference type="Gene3D" id="3.40.190.10">
    <property type="entry name" value="Periplasmic binding protein-like II"/>
    <property type="match status" value="2"/>
</dbReference>
<dbReference type="Gene3D" id="1.10.10.10">
    <property type="entry name" value="Winged helix-like DNA-binding domain superfamily/Winged helix DNA-binding domain"/>
    <property type="match status" value="1"/>
</dbReference>
<dbReference type="InterPro" id="IPR036388">
    <property type="entry name" value="WH-like_DNA-bd_sf"/>
</dbReference>
<protein>
    <submittedName>
        <fullName evidence="6">LysR family transcriptional regulator</fullName>
    </submittedName>
</protein>
<gene>
    <name evidence="6" type="ORF">GCM10008959_17670</name>
</gene>
<dbReference type="RefSeq" id="WP_189064613.1">
    <property type="nucleotide sequence ID" value="NZ_BMQM01000009.1"/>
</dbReference>
<evidence type="ECO:0000256" key="1">
    <source>
        <dbReference type="ARBA" id="ARBA00009437"/>
    </source>
</evidence>
<evidence type="ECO:0000256" key="2">
    <source>
        <dbReference type="ARBA" id="ARBA00023015"/>
    </source>
</evidence>
<dbReference type="Pfam" id="PF00126">
    <property type="entry name" value="HTH_1"/>
    <property type="match status" value="1"/>
</dbReference>
<dbReference type="SUPFAM" id="SSF46785">
    <property type="entry name" value="Winged helix' DNA-binding domain"/>
    <property type="match status" value="1"/>
</dbReference>
<organism evidence="6 7">
    <name type="scientific">Deinococcus seoulensis</name>
    <dbReference type="NCBI Taxonomy" id="1837379"/>
    <lineage>
        <taxon>Bacteria</taxon>
        <taxon>Thermotogati</taxon>
        <taxon>Deinococcota</taxon>
        <taxon>Deinococci</taxon>
        <taxon>Deinococcales</taxon>
        <taxon>Deinococcaceae</taxon>
        <taxon>Deinococcus</taxon>
    </lineage>
</organism>
<dbReference type="Pfam" id="PF03466">
    <property type="entry name" value="LysR_substrate"/>
    <property type="match status" value="1"/>
</dbReference>
<reference evidence="7" key="1">
    <citation type="journal article" date="2019" name="Int. J. Syst. Evol. Microbiol.">
        <title>The Global Catalogue of Microorganisms (GCM) 10K type strain sequencing project: providing services to taxonomists for standard genome sequencing and annotation.</title>
        <authorList>
            <consortium name="The Broad Institute Genomics Platform"/>
            <consortium name="The Broad Institute Genome Sequencing Center for Infectious Disease"/>
            <person name="Wu L."/>
            <person name="Ma J."/>
        </authorList>
    </citation>
    <scope>NUCLEOTIDE SEQUENCE [LARGE SCALE GENOMIC DNA]</scope>
    <source>
        <strain evidence="7">JCM 31404</strain>
    </source>
</reference>
<comment type="caution">
    <text evidence="6">The sequence shown here is derived from an EMBL/GenBank/DDBJ whole genome shotgun (WGS) entry which is preliminary data.</text>
</comment>
<evidence type="ECO:0000256" key="4">
    <source>
        <dbReference type="ARBA" id="ARBA00023163"/>
    </source>
</evidence>
<comment type="similarity">
    <text evidence="1">Belongs to the LysR transcriptional regulatory family.</text>
</comment>
<dbReference type="SUPFAM" id="SSF53850">
    <property type="entry name" value="Periplasmic binding protein-like II"/>
    <property type="match status" value="1"/>
</dbReference>
<keyword evidence="7" id="KW-1185">Reference proteome</keyword>
<dbReference type="PANTHER" id="PTHR30346">
    <property type="entry name" value="TRANSCRIPTIONAL DUAL REGULATOR HCAR-RELATED"/>
    <property type="match status" value="1"/>
</dbReference>
<dbReference type="PANTHER" id="PTHR30346:SF0">
    <property type="entry name" value="HCA OPERON TRANSCRIPTIONAL ACTIVATOR HCAR"/>
    <property type="match status" value="1"/>
</dbReference>
<feature type="domain" description="HTH lysR-type" evidence="5">
    <location>
        <begin position="1"/>
        <end position="58"/>
    </location>
</feature>
<evidence type="ECO:0000259" key="5">
    <source>
        <dbReference type="PROSITE" id="PS50931"/>
    </source>
</evidence>
<dbReference type="CDD" id="cd08414">
    <property type="entry name" value="PBP2_LTTR_aromatics_like"/>
    <property type="match status" value="1"/>
</dbReference>
<proteinExistence type="inferred from homology"/>
<name>A0ABQ2RQ30_9DEIO</name>
<accession>A0ABQ2RQ30</accession>